<evidence type="ECO:0000256" key="5">
    <source>
        <dbReference type="SAM" id="MobiDB-lite"/>
    </source>
</evidence>
<dbReference type="OMA" id="GVCPFTI"/>
<evidence type="ECO:0000256" key="4">
    <source>
        <dbReference type="ARBA" id="ARBA00023180"/>
    </source>
</evidence>
<dbReference type="HOGENOM" id="CLU_029456_0_0_1"/>
<reference evidence="7 8" key="1">
    <citation type="journal article" date="2009" name="Nature">
        <title>Evolution of pathogenicity and sexual reproduction in eight Candida genomes.</title>
        <authorList>
            <person name="Butler G."/>
            <person name="Rasmussen M.D."/>
            <person name="Lin M.F."/>
            <person name="Santos M.A."/>
            <person name="Sakthikumar S."/>
            <person name="Munro C.A."/>
            <person name="Rheinbay E."/>
            <person name="Grabherr M."/>
            <person name="Forche A."/>
            <person name="Reedy J.L."/>
            <person name="Agrafioti I."/>
            <person name="Arnaud M.B."/>
            <person name="Bates S."/>
            <person name="Brown A.J."/>
            <person name="Brunke S."/>
            <person name="Costanzo M.C."/>
            <person name="Fitzpatrick D.A."/>
            <person name="de Groot P.W."/>
            <person name="Harris D."/>
            <person name="Hoyer L.L."/>
            <person name="Hube B."/>
            <person name="Klis F.M."/>
            <person name="Kodira C."/>
            <person name="Lennard N."/>
            <person name="Logue M.E."/>
            <person name="Martin R."/>
            <person name="Neiman A.M."/>
            <person name="Nikolaou E."/>
            <person name="Quail M.A."/>
            <person name="Quinn J."/>
            <person name="Santos M.C."/>
            <person name="Schmitzberger F.F."/>
            <person name="Sherlock G."/>
            <person name="Shah P."/>
            <person name="Silverstein K.A."/>
            <person name="Skrzypek M.S."/>
            <person name="Soll D."/>
            <person name="Staggs R."/>
            <person name="Stansfield I."/>
            <person name="Stumpf M.P."/>
            <person name="Sudbery P.E."/>
            <person name="Srikantha T."/>
            <person name="Zeng Q."/>
            <person name="Berman J."/>
            <person name="Berriman M."/>
            <person name="Heitman J."/>
            <person name="Gow N.A."/>
            <person name="Lorenz M.C."/>
            <person name="Birren B.W."/>
            <person name="Kellis M."/>
            <person name="Cuomo C.A."/>
        </authorList>
    </citation>
    <scope>NUCLEOTIDE SEQUENCE [LARGE SCALE GENOMIC DNA]</scope>
    <source>
        <strain evidence="8">ATCC 11503 / BCRC 21390 / CBS 2605 / JCM 1781 / NBRC 1676 / NRRL YB-4239</strain>
    </source>
</reference>
<evidence type="ECO:0000256" key="2">
    <source>
        <dbReference type="ARBA" id="ARBA00022512"/>
    </source>
</evidence>
<comment type="subcellular location">
    <subcellularLocation>
        <location evidence="1">Secreted</location>
        <location evidence="1">Cell wall</location>
    </subcellularLocation>
</comment>
<keyword evidence="8" id="KW-1185">Reference proteome</keyword>
<dbReference type="Pfam" id="PF13928">
    <property type="entry name" value="Flocculin_t3"/>
    <property type="match status" value="2"/>
</dbReference>
<evidence type="ECO:0000256" key="1">
    <source>
        <dbReference type="ARBA" id="ARBA00004191"/>
    </source>
</evidence>
<accession>A5DYI8</accession>
<dbReference type="KEGG" id="lel:PVL30_003269"/>
<proteinExistence type="predicted"/>
<dbReference type="Proteomes" id="UP000001996">
    <property type="component" value="Unassembled WGS sequence"/>
</dbReference>
<sequence>MRLSSVIASSVALLASTAAAKDVACLVDGQTVAVVDLDTGVCPFTIPSQFPAPIFDFTSTSDYDILFYYSLLNDARYFTDIVNAGNIISIPAVALYGQSGAPLYQVHVNEEPASNSTAAIKKRLMMLRGLDISNNKNQDKAKRDAASDFAESLKTLDGTFLENSVFEVVDINPSSGASSIPSTESSGAAATETEDESSAPLTIHSTTVSTETVDCSTSTFTTTDAEGNPSTGTTTVSQSTGAGAGAGEGKTVTEDLTTVVTITSCHDDLCHLTTVPGTQTVTTATVHGVETIYTTYCPLSDVETVESTKVITITSCHDNACHTSAVEATPAWTTETVGGTVTEYITYCPLTAGGKTVPAPAPTTVTKTLTGGEAGEGPVTVTIIEGGEAVTQGQVGTHVVPTGTTTWTEGASVYTSTVYETVEYTYGTQSTGAAAAATTTEGAAGKAGETTTATTTEGAAGKAGETTVAAESQAAAAGTTTTGAAAPAGAASGAASGAAGASGETTVAVISTVAAESSSPSGAASTAINTYEGAASTTKATFFALAVAFVAAHL</sequence>
<keyword evidence="2" id="KW-0134">Cell wall</keyword>
<evidence type="ECO:0008006" key="9">
    <source>
        <dbReference type="Google" id="ProtNLM"/>
    </source>
</evidence>
<gene>
    <name evidence="7" type="ORF">LELG_02425</name>
</gene>
<feature type="chain" id="PRO_5002680517" description="Yeast-form wall Protein 1" evidence="6">
    <location>
        <begin position="20"/>
        <end position="554"/>
    </location>
</feature>
<dbReference type="eggNOG" id="ENOG502S47R">
    <property type="taxonomic scope" value="Eukaryota"/>
</dbReference>
<protein>
    <recommendedName>
        <fullName evidence="9">Yeast-form wall Protein 1</fullName>
    </recommendedName>
</protein>
<evidence type="ECO:0000256" key="6">
    <source>
        <dbReference type="SAM" id="SignalP"/>
    </source>
</evidence>
<evidence type="ECO:0000313" key="7">
    <source>
        <dbReference type="EMBL" id="EDK44246.1"/>
    </source>
</evidence>
<dbReference type="InParanoid" id="A5DYI8"/>
<dbReference type="VEuPathDB" id="FungiDB:LELG_02425"/>
<dbReference type="AlphaFoldDB" id="A5DYI8"/>
<dbReference type="GeneID" id="5232885"/>
<dbReference type="OrthoDB" id="4096612at2759"/>
<keyword evidence="2" id="KW-0964">Secreted</keyword>
<dbReference type="GO" id="GO:0009277">
    <property type="term" value="C:fungal-type cell wall"/>
    <property type="evidence" value="ECO:0007669"/>
    <property type="project" value="UniProtKB-ARBA"/>
</dbReference>
<feature type="region of interest" description="Disordered" evidence="5">
    <location>
        <begin position="173"/>
        <end position="250"/>
    </location>
</feature>
<feature type="signal peptide" evidence="6">
    <location>
        <begin position="1"/>
        <end position="19"/>
    </location>
</feature>
<dbReference type="EMBL" id="CH981526">
    <property type="protein sequence ID" value="EDK44246.1"/>
    <property type="molecule type" value="Genomic_DNA"/>
</dbReference>
<name>A5DYI8_LODEL</name>
<feature type="compositionally biased region" description="Low complexity" evidence="5">
    <location>
        <begin position="182"/>
        <end position="191"/>
    </location>
</feature>
<feature type="compositionally biased region" description="Low complexity" evidence="5">
    <location>
        <begin position="210"/>
        <end position="241"/>
    </location>
</feature>
<organism evidence="7 8">
    <name type="scientific">Lodderomyces elongisporus (strain ATCC 11503 / CBS 2605 / JCM 1781 / NBRC 1676 / NRRL YB-4239)</name>
    <name type="common">Yeast</name>
    <name type="synonym">Saccharomyces elongisporus</name>
    <dbReference type="NCBI Taxonomy" id="379508"/>
    <lineage>
        <taxon>Eukaryota</taxon>
        <taxon>Fungi</taxon>
        <taxon>Dikarya</taxon>
        <taxon>Ascomycota</taxon>
        <taxon>Saccharomycotina</taxon>
        <taxon>Pichiomycetes</taxon>
        <taxon>Debaryomycetaceae</taxon>
        <taxon>Candida/Lodderomyces clade</taxon>
        <taxon>Lodderomyces</taxon>
    </lineage>
</organism>
<evidence type="ECO:0000256" key="3">
    <source>
        <dbReference type="ARBA" id="ARBA00022729"/>
    </source>
</evidence>
<keyword evidence="4" id="KW-0325">Glycoprotein</keyword>
<evidence type="ECO:0000313" key="8">
    <source>
        <dbReference type="Proteomes" id="UP000001996"/>
    </source>
</evidence>
<feature type="region of interest" description="Disordered" evidence="5">
    <location>
        <begin position="441"/>
        <end position="467"/>
    </location>
</feature>
<keyword evidence="3 6" id="KW-0732">Signal</keyword>
<dbReference type="InterPro" id="IPR025928">
    <property type="entry name" value="Flocculin_t3_rpt"/>
</dbReference>